<feature type="transmembrane region" description="Helical" evidence="1">
    <location>
        <begin position="26"/>
        <end position="45"/>
    </location>
</feature>
<keyword evidence="1" id="KW-0812">Transmembrane</keyword>
<evidence type="ECO:0000313" key="2">
    <source>
        <dbReference type="EMBL" id="ABB28757.1"/>
    </source>
</evidence>
<dbReference type="HOGENOM" id="CLU_200306_0_0_10"/>
<dbReference type="KEGG" id="cch:Cag_1501"/>
<accession>Q3AQG8</accession>
<dbReference type="EMBL" id="CP000108">
    <property type="protein sequence ID" value="ABB28757.1"/>
    <property type="molecule type" value="Genomic_DNA"/>
</dbReference>
<keyword evidence="1" id="KW-0472">Membrane</keyword>
<dbReference type="eggNOG" id="ENOG502ZQZK">
    <property type="taxonomic scope" value="Bacteria"/>
</dbReference>
<protein>
    <submittedName>
        <fullName evidence="2">Uncharacterized protein</fullName>
    </submittedName>
</protein>
<gene>
    <name evidence="2" type="ordered locus">Cag_1501</name>
</gene>
<evidence type="ECO:0000256" key="1">
    <source>
        <dbReference type="SAM" id="Phobius"/>
    </source>
</evidence>
<name>Q3AQG8_CHLCH</name>
<dbReference type="STRING" id="340177.Cag_1501"/>
<dbReference type="AlphaFoldDB" id="Q3AQG8"/>
<keyword evidence="1" id="KW-1133">Transmembrane helix</keyword>
<organism evidence="2">
    <name type="scientific">Chlorobium chlorochromatii (strain CaD3)</name>
    <dbReference type="NCBI Taxonomy" id="340177"/>
    <lineage>
        <taxon>Bacteria</taxon>
        <taxon>Pseudomonadati</taxon>
        <taxon>Chlorobiota</taxon>
        <taxon>Chlorobiia</taxon>
        <taxon>Chlorobiales</taxon>
        <taxon>Chlorobiaceae</taxon>
        <taxon>Chlorobium/Pelodictyon group</taxon>
        <taxon>Chlorobium</taxon>
    </lineage>
</organism>
<proteinExistence type="predicted"/>
<sequence>MTFFNLLFFDTRHHNSTMLKKSFSTMWSSLSLLFAGLWLVVRIILEYFGIISDGNDRTTGIKDLREEYKKANYR</sequence>
<reference evidence="2" key="1">
    <citation type="submission" date="2005-08" db="EMBL/GenBank/DDBJ databases">
        <title>Complete sequence of Chlorobium chlorochromatii CaD3.</title>
        <authorList>
            <person name="Copeland A."/>
            <person name="Lucas S."/>
            <person name="Lapidus A."/>
            <person name="Barry K."/>
            <person name="Detter J.C."/>
            <person name="Glavina T."/>
            <person name="Hammon N."/>
            <person name="Israni S."/>
            <person name="Pitluck S."/>
            <person name="Bryant D."/>
            <person name="Schmutz J."/>
            <person name="Larimer F."/>
            <person name="Land M."/>
            <person name="Kyrpides N."/>
            <person name="Ivanova N."/>
            <person name="Richardson P."/>
        </authorList>
    </citation>
    <scope>NUCLEOTIDE SEQUENCE [LARGE SCALE GENOMIC DNA]</scope>
    <source>
        <strain evidence="2">CaD3</strain>
    </source>
</reference>